<dbReference type="InterPro" id="IPR052599">
    <property type="entry name" value="SLC43A_AATransporter"/>
</dbReference>
<feature type="transmembrane region" description="Helical" evidence="9">
    <location>
        <begin position="151"/>
        <end position="170"/>
    </location>
</feature>
<keyword evidence="6 9" id="KW-1133">Transmembrane helix</keyword>
<accession>A0A086J869</accession>
<dbReference type="PANTHER" id="PTHR20772">
    <property type="entry name" value="PROTEIN FMP42"/>
    <property type="match status" value="1"/>
</dbReference>
<feature type="transmembrane region" description="Helical" evidence="9">
    <location>
        <begin position="644"/>
        <end position="662"/>
    </location>
</feature>
<evidence type="ECO:0000313" key="10">
    <source>
        <dbReference type="EMBL" id="KFG28337.1"/>
    </source>
</evidence>
<evidence type="ECO:0000256" key="7">
    <source>
        <dbReference type="ARBA" id="ARBA00023136"/>
    </source>
</evidence>
<keyword evidence="4 9" id="KW-0812">Transmembrane</keyword>
<comment type="subcellular location">
    <subcellularLocation>
        <location evidence="1">Membrane</location>
        <topology evidence="1">Multi-pass membrane protein</topology>
    </subcellularLocation>
</comment>
<feature type="transmembrane region" description="Helical" evidence="9">
    <location>
        <begin position="527"/>
        <end position="545"/>
    </location>
</feature>
<feature type="transmembrane region" description="Helical" evidence="9">
    <location>
        <begin position="582"/>
        <end position="602"/>
    </location>
</feature>
<evidence type="ECO:0000256" key="3">
    <source>
        <dbReference type="ARBA" id="ARBA00022448"/>
    </source>
</evidence>
<reference evidence="10 11" key="1">
    <citation type="submission" date="2014-03" db="EMBL/GenBank/DDBJ databases">
        <authorList>
            <person name="Sibley D."/>
            <person name="Venepally P."/>
            <person name="Karamycheva S."/>
            <person name="Hadjithomas M."/>
            <person name="Khan A."/>
            <person name="Brunk B."/>
            <person name="Roos D."/>
            <person name="Caler E."/>
            <person name="Lorenzi H."/>
        </authorList>
    </citation>
    <scope>NUCLEOTIDE SEQUENCE [LARGE SCALE GENOMIC DNA]</scope>
    <source>
        <strain evidence="11">p89</strain>
    </source>
</reference>
<protein>
    <submittedName>
        <fullName evidence="10">Putative transporter</fullName>
    </submittedName>
</protein>
<keyword evidence="5" id="KW-0029">Amino-acid transport</keyword>
<proteinExistence type="inferred from homology"/>
<name>A0A086J869_TOXGO</name>
<dbReference type="EMBL" id="AEYI02002415">
    <property type="protein sequence ID" value="KFG28337.1"/>
    <property type="molecule type" value="Genomic_DNA"/>
</dbReference>
<dbReference type="OrthoDB" id="330047at2759"/>
<feature type="transmembrane region" description="Helical" evidence="9">
    <location>
        <begin position="557"/>
        <end position="575"/>
    </location>
</feature>
<keyword evidence="3" id="KW-0813">Transport</keyword>
<feature type="region of interest" description="Disordered" evidence="8">
    <location>
        <begin position="1"/>
        <end position="23"/>
    </location>
</feature>
<dbReference type="VEuPathDB" id="ToxoDB:TGP89_220600"/>
<feature type="region of interest" description="Disordered" evidence="8">
    <location>
        <begin position="353"/>
        <end position="437"/>
    </location>
</feature>
<dbReference type="AlphaFoldDB" id="A0A086J869"/>
<feature type="transmembrane region" description="Helical" evidence="9">
    <location>
        <begin position="674"/>
        <end position="698"/>
    </location>
</feature>
<dbReference type="GO" id="GO:0006865">
    <property type="term" value="P:amino acid transport"/>
    <property type="evidence" value="ECO:0007669"/>
    <property type="project" value="UniProtKB-KW"/>
</dbReference>
<dbReference type="PANTHER" id="PTHR20772:SF2">
    <property type="entry name" value="PROTEIN FMP42"/>
    <property type="match status" value="1"/>
</dbReference>
<feature type="transmembrane region" description="Helical" evidence="9">
    <location>
        <begin position="85"/>
        <end position="105"/>
    </location>
</feature>
<keyword evidence="7 9" id="KW-0472">Membrane</keyword>
<comment type="similarity">
    <text evidence="2">Belongs to the SLC43A transporter (TC 2.A.1.44) family.</text>
</comment>
<evidence type="ECO:0000256" key="5">
    <source>
        <dbReference type="ARBA" id="ARBA00022970"/>
    </source>
</evidence>
<feature type="compositionally biased region" description="Low complexity" evidence="8">
    <location>
        <begin position="378"/>
        <end position="396"/>
    </location>
</feature>
<sequence length="755" mass="82468">MAPPGGQTPRQLSAPPSSAGKPCSSNYQIVLPGEQDQWKPATRNPFVRLFGFFLRRLQTLMGPVEDTPAIQAAKMQQRPCQLNRFVLLAVYFVYALLTARVYFAWPNLSNLLFRNDAYIWLCSDNEPDMRLPENGERRYKCEAQNSEVGKLFVTCLAFAFSCSLVAGILLDFLGAKVTAMIGQLCNLLSWVLLAFAGEGCETYFPAFILMGVGSDVGYLPLLSSANLFPGHEGLVIALLGAAKSASFAMPTILDVTENGADNIHLKEVSLGYAIFGPGVCCLLAIFLVPLQVFKPWNEFVGLEEEDQPHPLVRVNDSFASYGAHAWRDSFSSFQEVKDWIHQHHINTPLEEMTTGQLHHPSSPSSLAPPPHHLGPQHVGAAAVGGVSGSLAGPAPAVQQARHFADTSPEAQSVPADDASPLSGAKTTPVTPPLEKVASGDTVATTQVLSVVPSTDAEKETKENTGTLSASQLLVTSLPPIAASRAGSVFGASDADIVHSGPSFSGLRGGAMEEEKPANFWSQVFSKYAFGIIFYSVLKAIMYAFFTTGGENLLGKQVNDFMGAALPFSCLPCLVLGKVVDTVGIMPALLLLNSFITLAYGFSMIDSTFTAYLAAILYICYVSFYSSQSYCYVSDTFSSCHFGKLVGIIHMIAGFLSLLKIPMQSLVVHVFHSEYLYPCLIMLGFCLCNFIVLFWLVYLKRKDPHPFWSKSARDAVKKEQERQDAMKRERKEKRMQEKEARKRENEGRPAHAVEMA</sequence>
<evidence type="ECO:0000256" key="2">
    <source>
        <dbReference type="ARBA" id="ARBA00006595"/>
    </source>
</evidence>
<evidence type="ECO:0000256" key="4">
    <source>
        <dbReference type="ARBA" id="ARBA00022692"/>
    </source>
</evidence>
<evidence type="ECO:0000256" key="8">
    <source>
        <dbReference type="SAM" id="MobiDB-lite"/>
    </source>
</evidence>
<evidence type="ECO:0000256" key="9">
    <source>
        <dbReference type="SAM" id="Phobius"/>
    </source>
</evidence>
<evidence type="ECO:0000256" key="1">
    <source>
        <dbReference type="ARBA" id="ARBA00004141"/>
    </source>
</evidence>
<comment type="caution">
    <text evidence="10">The sequence shown here is derived from an EMBL/GenBank/DDBJ whole genome shotgun (WGS) entry which is preliminary data.</text>
</comment>
<evidence type="ECO:0000256" key="6">
    <source>
        <dbReference type="ARBA" id="ARBA00022989"/>
    </source>
</evidence>
<feature type="region of interest" description="Disordered" evidence="8">
    <location>
        <begin position="710"/>
        <end position="755"/>
    </location>
</feature>
<gene>
    <name evidence="10" type="ORF">TGP89_220600</name>
</gene>
<dbReference type="Proteomes" id="UP000028828">
    <property type="component" value="Unassembled WGS sequence"/>
</dbReference>
<dbReference type="InterPro" id="IPR036259">
    <property type="entry name" value="MFS_trans_sf"/>
</dbReference>
<dbReference type="GO" id="GO:0016020">
    <property type="term" value="C:membrane"/>
    <property type="evidence" value="ECO:0007669"/>
    <property type="project" value="UniProtKB-SubCell"/>
</dbReference>
<feature type="transmembrane region" description="Helical" evidence="9">
    <location>
        <begin position="273"/>
        <end position="293"/>
    </location>
</feature>
<evidence type="ECO:0000313" key="11">
    <source>
        <dbReference type="Proteomes" id="UP000028828"/>
    </source>
</evidence>
<dbReference type="SUPFAM" id="SSF103473">
    <property type="entry name" value="MFS general substrate transporter"/>
    <property type="match status" value="1"/>
</dbReference>
<feature type="transmembrane region" description="Helical" evidence="9">
    <location>
        <begin position="608"/>
        <end position="632"/>
    </location>
</feature>
<organism evidence="10 11">
    <name type="scientific">Toxoplasma gondii p89</name>
    <dbReference type="NCBI Taxonomy" id="943119"/>
    <lineage>
        <taxon>Eukaryota</taxon>
        <taxon>Sar</taxon>
        <taxon>Alveolata</taxon>
        <taxon>Apicomplexa</taxon>
        <taxon>Conoidasida</taxon>
        <taxon>Coccidia</taxon>
        <taxon>Eucoccidiorida</taxon>
        <taxon>Eimeriorina</taxon>
        <taxon>Sarcocystidae</taxon>
        <taxon>Toxoplasma</taxon>
    </lineage>
</organism>
<dbReference type="Gene3D" id="1.20.1250.20">
    <property type="entry name" value="MFS general substrate transporter like domains"/>
    <property type="match status" value="2"/>
</dbReference>